<keyword evidence="3" id="KW-1185">Reference proteome</keyword>
<dbReference type="GO" id="GO:0016747">
    <property type="term" value="F:acyltransferase activity, transferring groups other than amino-acyl groups"/>
    <property type="evidence" value="ECO:0007669"/>
    <property type="project" value="InterPro"/>
</dbReference>
<dbReference type="InterPro" id="IPR050276">
    <property type="entry name" value="MshD_Acetyltransferase"/>
</dbReference>
<protein>
    <submittedName>
        <fullName evidence="2">GNAT family N-acetyltransferase</fullName>
    </submittedName>
</protein>
<evidence type="ECO:0000313" key="3">
    <source>
        <dbReference type="Proteomes" id="UP000386847"/>
    </source>
</evidence>
<dbReference type="EMBL" id="CP045725">
    <property type="protein sequence ID" value="QGF22693.1"/>
    <property type="molecule type" value="Genomic_DNA"/>
</dbReference>
<dbReference type="Pfam" id="PF00583">
    <property type="entry name" value="Acetyltransf_1"/>
    <property type="match status" value="1"/>
</dbReference>
<evidence type="ECO:0000313" key="2">
    <source>
        <dbReference type="EMBL" id="QGF22693.1"/>
    </source>
</evidence>
<feature type="domain" description="N-acetyltransferase" evidence="1">
    <location>
        <begin position="1"/>
        <end position="148"/>
    </location>
</feature>
<dbReference type="AlphaFoldDB" id="A0A5Q2FC88"/>
<gene>
    <name evidence="2" type="ORF">Rai3103_02240</name>
</gene>
<name>A0A5Q2FC88_9ACTN</name>
<accession>A0A5Q2FC88</accession>
<organism evidence="2 3">
    <name type="scientific">Raineyella fluvialis</name>
    <dbReference type="NCBI Taxonomy" id="2662261"/>
    <lineage>
        <taxon>Bacteria</taxon>
        <taxon>Bacillati</taxon>
        <taxon>Actinomycetota</taxon>
        <taxon>Actinomycetes</taxon>
        <taxon>Propionibacteriales</taxon>
        <taxon>Propionibacteriaceae</taxon>
        <taxon>Raineyella</taxon>
    </lineage>
</organism>
<evidence type="ECO:0000259" key="1">
    <source>
        <dbReference type="PROSITE" id="PS51186"/>
    </source>
</evidence>
<reference evidence="2 3" key="1">
    <citation type="submission" date="2019-10" db="EMBL/GenBank/DDBJ databases">
        <title>Genomic analysis of Raineyella sp. CBA3103.</title>
        <authorList>
            <person name="Roh S.W."/>
        </authorList>
    </citation>
    <scope>NUCLEOTIDE SEQUENCE [LARGE SCALE GENOMIC DNA]</scope>
    <source>
        <strain evidence="2 3">CBA3103</strain>
    </source>
</reference>
<dbReference type="SUPFAM" id="SSF55729">
    <property type="entry name" value="Acyl-CoA N-acyltransferases (Nat)"/>
    <property type="match status" value="1"/>
</dbReference>
<dbReference type="PANTHER" id="PTHR43617">
    <property type="entry name" value="L-AMINO ACID N-ACETYLTRANSFERASE"/>
    <property type="match status" value="1"/>
</dbReference>
<dbReference type="Proteomes" id="UP000386847">
    <property type="component" value="Chromosome"/>
</dbReference>
<dbReference type="Gene3D" id="3.40.630.30">
    <property type="match status" value="1"/>
</dbReference>
<proteinExistence type="predicted"/>
<dbReference type="KEGG" id="rain:Rai3103_02240"/>
<sequence length="164" mass="17674">MILRRATALDLPAIMQLERAGFPQREQWSEASWRSEVEGADRLVLVATEPEEAALLGVITFLVGPDTADLMRVVVAPASRGRRVGRGLVRTGMLHLRTRGVDTVLLEVRHDNDPAIALYTHCGFATLHTRPGYYGPGADALVMSAPVEADLPPLAGPALKGMNA</sequence>
<dbReference type="InterPro" id="IPR016181">
    <property type="entry name" value="Acyl_CoA_acyltransferase"/>
</dbReference>
<dbReference type="PROSITE" id="PS51186">
    <property type="entry name" value="GNAT"/>
    <property type="match status" value="1"/>
</dbReference>
<dbReference type="CDD" id="cd04301">
    <property type="entry name" value="NAT_SF"/>
    <property type="match status" value="1"/>
</dbReference>
<keyword evidence="2" id="KW-0808">Transferase</keyword>
<dbReference type="InterPro" id="IPR000182">
    <property type="entry name" value="GNAT_dom"/>
</dbReference>